<gene>
    <name evidence="1" type="ORF">GHK86_18525</name>
</gene>
<feature type="non-terminal residue" evidence="1">
    <location>
        <position position="48"/>
    </location>
</feature>
<dbReference type="EMBL" id="WJHE01001169">
    <property type="protein sequence ID" value="MST34711.1"/>
    <property type="molecule type" value="Genomic_DNA"/>
</dbReference>
<evidence type="ECO:0000313" key="2">
    <source>
        <dbReference type="Proteomes" id="UP000437736"/>
    </source>
</evidence>
<protein>
    <submittedName>
        <fullName evidence="1">GNAT family N-acetyltransferase</fullName>
    </submittedName>
</protein>
<name>A0ABW9QYJ4_9ACTN</name>
<proteinExistence type="predicted"/>
<reference evidence="1 2" key="1">
    <citation type="submission" date="2019-11" db="EMBL/GenBank/DDBJ databases">
        <title>Acidiferrimicrobium australis gen. nov., sp. nov., an acidophilic and obligately heterotrophic, member of the Actinobacteria that catalyses dissimilatory oxido- reduction of iron isolated from metal-rich acidic water in Chile.</title>
        <authorList>
            <person name="Gonzalez D."/>
            <person name="Huber K."/>
            <person name="Hedrich S."/>
            <person name="Rojas-Villalobos C."/>
            <person name="Quatrini R."/>
            <person name="Dinamarca M.A."/>
            <person name="Schwarz A."/>
            <person name="Canales C."/>
            <person name="Nancucheo I."/>
        </authorList>
    </citation>
    <scope>NUCLEOTIDE SEQUENCE [LARGE SCALE GENOMIC DNA]</scope>
    <source>
        <strain evidence="1 2">USS-CCA1</strain>
    </source>
</reference>
<dbReference type="Proteomes" id="UP000437736">
    <property type="component" value="Unassembled WGS sequence"/>
</dbReference>
<evidence type="ECO:0000313" key="1">
    <source>
        <dbReference type="EMBL" id="MST34711.1"/>
    </source>
</evidence>
<organism evidence="1 2">
    <name type="scientific">Acidiferrimicrobium australe</name>
    <dbReference type="NCBI Taxonomy" id="2664430"/>
    <lineage>
        <taxon>Bacteria</taxon>
        <taxon>Bacillati</taxon>
        <taxon>Actinomycetota</taxon>
        <taxon>Acidimicrobiia</taxon>
        <taxon>Acidimicrobiales</taxon>
        <taxon>Acidimicrobiaceae</taxon>
        <taxon>Acidiferrimicrobium</taxon>
    </lineage>
</organism>
<keyword evidence="2" id="KW-1185">Reference proteome</keyword>
<comment type="caution">
    <text evidence="1">The sequence shown here is derived from an EMBL/GenBank/DDBJ whole genome shotgun (WGS) entry which is preliminary data.</text>
</comment>
<sequence length="48" mass="5315">MPSSDPLLERHLTAWLGAWPPPDGRVEVVASPRRDEPGWDGRIRPLAG</sequence>
<accession>A0ABW9QYJ4</accession>